<reference evidence="8" key="2">
    <citation type="journal article" date="2021" name="PeerJ">
        <title>Extensive microbial diversity within the chicken gut microbiome revealed by metagenomics and culture.</title>
        <authorList>
            <person name="Gilroy R."/>
            <person name="Ravi A."/>
            <person name="Getino M."/>
            <person name="Pursley I."/>
            <person name="Horton D.L."/>
            <person name="Alikhan N.F."/>
            <person name="Baker D."/>
            <person name="Gharbi K."/>
            <person name="Hall N."/>
            <person name="Watson M."/>
            <person name="Adriaenssens E.M."/>
            <person name="Foster-Nyarko E."/>
            <person name="Jarju S."/>
            <person name="Secka A."/>
            <person name="Antonio M."/>
            <person name="Oren A."/>
            <person name="Chaudhuri R.R."/>
            <person name="La Ragione R."/>
            <person name="Hildebrand F."/>
            <person name="Pallen M.J."/>
        </authorList>
    </citation>
    <scope>NUCLEOTIDE SEQUENCE</scope>
    <source>
        <strain evidence="8">ChiBcec6-7307</strain>
    </source>
</reference>
<evidence type="ECO:0000256" key="3">
    <source>
        <dbReference type="ARBA" id="ARBA00022960"/>
    </source>
</evidence>
<dbReference type="InterPro" id="IPR001182">
    <property type="entry name" value="FtsW/RodA"/>
</dbReference>
<dbReference type="Proteomes" id="UP000886889">
    <property type="component" value="Unassembled WGS sequence"/>
</dbReference>
<dbReference type="GO" id="GO:0051301">
    <property type="term" value="P:cell division"/>
    <property type="evidence" value="ECO:0007669"/>
    <property type="project" value="InterPro"/>
</dbReference>
<dbReference type="EMBL" id="DVOS01000054">
    <property type="protein sequence ID" value="HIV23493.1"/>
    <property type="molecule type" value="Genomic_DNA"/>
</dbReference>
<evidence type="ECO:0000313" key="8">
    <source>
        <dbReference type="EMBL" id="HIV23493.1"/>
    </source>
</evidence>
<feature type="transmembrane region" description="Helical" evidence="7">
    <location>
        <begin position="122"/>
        <end position="140"/>
    </location>
</feature>
<feature type="transmembrane region" description="Helical" evidence="7">
    <location>
        <begin position="66"/>
        <end position="89"/>
    </location>
</feature>
<keyword evidence="2 7" id="KW-0812">Transmembrane</keyword>
<dbReference type="GO" id="GO:0005886">
    <property type="term" value="C:plasma membrane"/>
    <property type="evidence" value="ECO:0007669"/>
    <property type="project" value="TreeGrafter"/>
</dbReference>
<keyword evidence="4 7" id="KW-1133">Transmembrane helix</keyword>
<feature type="region of interest" description="Disordered" evidence="6">
    <location>
        <begin position="433"/>
        <end position="465"/>
    </location>
</feature>
<feature type="transmembrane region" description="Helical" evidence="7">
    <location>
        <begin position="12"/>
        <end position="28"/>
    </location>
</feature>
<dbReference type="GO" id="GO:0032153">
    <property type="term" value="C:cell division site"/>
    <property type="evidence" value="ECO:0007669"/>
    <property type="project" value="TreeGrafter"/>
</dbReference>
<dbReference type="Pfam" id="PF01098">
    <property type="entry name" value="FTSW_RODA_SPOVE"/>
    <property type="match status" value="1"/>
</dbReference>
<dbReference type="GO" id="GO:0015648">
    <property type="term" value="F:lipid-linked peptidoglycan transporter activity"/>
    <property type="evidence" value="ECO:0007669"/>
    <property type="project" value="TreeGrafter"/>
</dbReference>
<feature type="transmembrane region" description="Helical" evidence="7">
    <location>
        <begin position="190"/>
        <end position="206"/>
    </location>
</feature>
<feature type="transmembrane region" description="Helical" evidence="7">
    <location>
        <begin position="96"/>
        <end position="116"/>
    </location>
</feature>
<feature type="transmembrane region" description="Helical" evidence="7">
    <location>
        <begin position="218"/>
        <end position="248"/>
    </location>
</feature>
<evidence type="ECO:0000256" key="1">
    <source>
        <dbReference type="ARBA" id="ARBA00004141"/>
    </source>
</evidence>
<feature type="transmembrane region" description="Helical" evidence="7">
    <location>
        <begin position="405"/>
        <end position="429"/>
    </location>
</feature>
<gene>
    <name evidence="8" type="ORF">IAC80_06095</name>
</gene>
<evidence type="ECO:0000256" key="7">
    <source>
        <dbReference type="SAM" id="Phobius"/>
    </source>
</evidence>
<feature type="transmembrane region" description="Helical" evidence="7">
    <location>
        <begin position="301"/>
        <end position="319"/>
    </location>
</feature>
<keyword evidence="3" id="KW-0133">Cell shape</keyword>
<feature type="transmembrane region" description="Helical" evidence="7">
    <location>
        <begin position="254"/>
        <end position="274"/>
    </location>
</feature>
<evidence type="ECO:0000256" key="2">
    <source>
        <dbReference type="ARBA" id="ARBA00022692"/>
    </source>
</evidence>
<evidence type="ECO:0000256" key="6">
    <source>
        <dbReference type="SAM" id="MobiDB-lite"/>
    </source>
</evidence>
<evidence type="ECO:0000256" key="4">
    <source>
        <dbReference type="ARBA" id="ARBA00022989"/>
    </source>
</evidence>
<dbReference type="PANTHER" id="PTHR30474:SF3">
    <property type="entry name" value="PEPTIDOGLYCAN GLYCOSYLTRANSFERASE RODA"/>
    <property type="match status" value="1"/>
</dbReference>
<reference evidence="8" key="1">
    <citation type="submission" date="2020-10" db="EMBL/GenBank/DDBJ databases">
        <authorList>
            <person name="Gilroy R."/>
        </authorList>
    </citation>
    <scope>NUCLEOTIDE SEQUENCE</scope>
    <source>
        <strain evidence="8">ChiBcec6-7307</strain>
    </source>
</reference>
<comment type="subcellular location">
    <subcellularLocation>
        <location evidence="1">Membrane</location>
        <topology evidence="1">Multi-pass membrane protein</topology>
    </subcellularLocation>
</comment>
<proteinExistence type="predicted"/>
<dbReference type="PANTHER" id="PTHR30474">
    <property type="entry name" value="CELL CYCLE PROTEIN"/>
    <property type="match status" value="1"/>
</dbReference>
<dbReference type="GO" id="GO:0008360">
    <property type="term" value="P:regulation of cell shape"/>
    <property type="evidence" value="ECO:0007669"/>
    <property type="project" value="UniProtKB-KW"/>
</dbReference>
<feature type="compositionally biased region" description="Basic and acidic residues" evidence="6">
    <location>
        <begin position="433"/>
        <end position="446"/>
    </location>
</feature>
<dbReference type="AlphaFoldDB" id="A0A9D1NYQ2"/>
<evidence type="ECO:0000313" key="9">
    <source>
        <dbReference type="Proteomes" id="UP000886889"/>
    </source>
</evidence>
<feature type="transmembrane region" description="Helical" evidence="7">
    <location>
        <begin position="40"/>
        <end position="60"/>
    </location>
</feature>
<comment type="caution">
    <text evidence="8">The sequence shown here is derived from an EMBL/GenBank/DDBJ whole genome shotgun (WGS) entry which is preliminary data.</text>
</comment>
<keyword evidence="5 7" id="KW-0472">Membrane</keyword>
<feature type="transmembrane region" description="Helical" evidence="7">
    <location>
        <begin position="372"/>
        <end position="393"/>
    </location>
</feature>
<organism evidence="8 9">
    <name type="scientific">Candidatus Merdiplasma excrementigallinarum</name>
    <dbReference type="NCBI Taxonomy" id="2840864"/>
    <lineage>
        <taxon>Bacteria</taxon>
        <taxon>Bacillati</taxon>
        <taxon>Bacillota</taxon>
        <taxon>Clostridia</taxon>
        <taxon>Lachnospirales</taxon>
        <taxon>Lachnospiraceae</taxon>
        <taxon>Lachnospiraceae incertae sedis</taxon>
        <taxon>Candidatus Merdiplasma</taxon>
    </lineage>
</organism>
<accession>A0A9D1NYQ2</accession>
<feature type="transmembrane region" description="Helical" evidence="7">
    <location>
        <begin position="339"/>
        <end position="360"/>
    </location>
</feature>
<evidence type="ECO:0000256" key="5">
    <source>
        <dbReference type="ARBA" id="ARBA00023136"/>
    </source>
</evidence>
<protein>
    <submittedName>
        <fullName evidence="8">FtsW/RodA/SpoVE family cell cycle protein</fullName>
    </submittedName>
</protein>
<sequence>MMNLGMQAAKYLMIIMMVIYTVQSYTVFRRTSVRAKQYVFLRQNVSMFLLHFLAFTVMFLKTMDLQLLIFYGAQAIYLGFTLVLFCNLYPKASRLLINNMCMLLTIGMIMITRLSYDWSIRQFKIMIAGTVLALVIPVIIRKIMVITRMAWAYTFVGIGLLALVLVAASVTNGAKLSLSIGGFSFQPSEFVKIIFVFAVAGLLTEARNFKRIVIATGLAAVHVLILVVSRDLGSALIFFITYLVMLFVSTRNPFLVLAGLLAGCVAAVAAYFLFSHVRVRVQVWLDPFADYANTGYQISQSLFAIAAGGWLGTGLYNGSPTAIPYVAQDCMFSAICEELGGIFAICLILVCMSCFIMFINISMKLTNRFYRLVALGLGTTYAVQVFLTIGGATKLIPLTGVTLPLVSYGGSSVLSTLILFAIVQGLYMLRRDEEEQDEEERRKELRQYQNPGNPPGFGEAGDQYR</sequence>
<feature type="transmembrane region" description="Helical" evidence="7">
    <location>
        <begin position="152"/>
        <end position="170"/>
    </location>
</feature>
<name>A0A9D1NYQ2_9FIRM</name>